<evidence type="ECO:0000256" key="5">
    <source>
        <dbReference type="ARBA" id="ARBA00022989"/>
    </source>
</evidence>
<sequence>MAENGIELESNVRERKGNFTAELQDNMHRKLKNRHMTMIALGGTIGTGLFLTSGIALNNGGPGGAVLAYILSGINSYFVLTTLSEMGTYIPVTGSFNSYAGRFVDSALSFAIPYNIVYSYLNSCANDLVAVGILMQYWAPNVNPIVWSVAGFILLIGLNSLGPRVYGEIEFWLAIIKVIAIIIFIIVGILVASGAIGGTTYGFKNWSYDGGPFLGGFSGFLRAYVYAFGAYSGLEILGITAGESESPTRDIPNASRTLFWRILLFYVLSIFLVSLIIPYDNENLLKSGIKAVAISPIVLVYRLAGIKGAPDIMNVVILSSIISSANTLIYTSTRCLYALACNGQGWRKWKEVSKTGSPLYSLLTSVIIVGGLMCLSLFGNKEVFQWIAATTSINGIINWILILIIHARFRAGYKAQNYPDYDLPYVSILYPYGQYITLFLMIFIILAQGYKTFIGGPFDASGFVKSYLGIPVFLAFYLGYALFQNSKSIQIAMSNPKDENKLSVNGSLIPVLKVGLEETESEIIQYESRINAQ</sequence>
<dbReference type="Pfam" id="PF00324">
    <property type="entry name" value="AA_permease"/>
    <property type="match status" value="1"/>
</dbReference>
<feature type="domain" description="Amino acid permease/ SLC12A" evidence="8">
    <location>
        <begin position="35"/>
        <end position="485"/>
    </location>
</feature>
<dbReference type="STRING" id="61424.A0A2T9XX41"/>
<evidence type="ECO:0000313" key="10">
    <source>
        <dbReference type="Proteomes" id="UP000245699"/>
    </source>
</evidence>
<keyword evidence="5 7" id="KW-1133">Transmembrane helix</keyword>
<protein>
    <recommendedName>
        <fullName evidence="8">Amino acid permease/ SLC12A domain-containing protein</fullName>
    </recommendedName>
</protein>
<feature type="transmembrane region" description="Helical" evidence="7">
    <location>
        <begin position="103"/>
        <end position="121"/>
    </location>
</feature>
<gene>
    <name evidence="9" type="ORF">BB559_007512</name>
</gene>
<evidence type="ECO:0000256" key="3">
    <source>
        <dbReference type="ARBA" id="ARBA00022692"/>
    </source>
</evidence>
<dbReference type="GO" id="GO:0016020">
    <property type="term" value="C:membrane"/>
    <property type="evidence" value="ECO:0007669"/>
    <property type="project" value="UniProtKB-SubCell"/>
</dbReference>
<dbReference type="InterPro" id="IPR004841">
    <property type="entry name" value="AA-permease/SLC12A_dom"/>
</dbReference>
<dbReference type="Gene3D" id="1.20.1740.10">
    <property type="entry name" value="Amino acid/polyamine transporter I"/>
    <property type="match status" value="1"/>
</dbReference>
<dbReference type="AlphaFoldDB" id="A0A2T9XX41"/>
<keyword evidence="3 7" id="KW-0812">Transmembrane</keyword>
<feature type="transmembrane region" description="Helical" evidence="7">
    <location>
        <begin position="63"/>
        <end position="83"/>
    </location>
</feature>
<organism evidence="9 10">
    <name type="scientific">Furculomyces boomerangus</name>
    <dbReference type="NCBI Taxonomy" id="61424"/>
    <lineage>
        <taxon>Eukaryota</taxon>
        <taxon>Fungi</taxon>
        <taxon>Fungi incertae sedis</taxon>
        <taxon>Zoopagomycota</taxon>
        <taxon>Kickxellomycotina</taxon>
        <taxon>Harpellomycetes</taxon>
        <taxon>Harpellales</taxon>
        <taxon>Harpellaceae</taxon>
        <taxon>Furculomyces</taxon>
    </lineage>
</organism>
<evidence type="ECO:0000256" key="2">
    <source>
        <dbReference type="ARBA" id="ARBA00022448"/>
    </source>
</evidence>
<feature type="transmembrane region" description="Helical" evidence="7">
    <location>
        <begin position="429"/>
        <end position="450"/>
    </location>
</feature>
<evidence type="ECO:0000256" key="1">
    <source>
        <dbReference type="ARBA" id="ARBA00004141"/>
    </source>
</evidence>
<keyword evidence="6 7" id="KW-0472">Membrane</keyword>
<feature type="transmembrane region" description="Helical" evidence="7">
    <location>
        <begin position="285"/>
        <end position="304"/>
    </location>
</feature>
<feature type="transmembrane region" description="Helical" evidence="7">
    <location>
        <begin position="316"/>
        <end position="339"/>
    </location>
</feature>
<evidence type="ECO:0000313" key="9">
    <source>
        <dbReference type="EMBL" id="PVU84633.1"/>
    </source>
</evidence>
<dbReference type="PANTHER" id="PTHR43341:SF1">
    <property type="entry name" value="GENERAL AMINO-ACID PERMEASE GAP1"/>
    <property type="match status" value="1"/>
</dbReference>
<feature type="transmembrane region" description="Helical" evidence="7">
    <location>
        <begin position="36"/>
        <end position="57"/>
    </location>
</feature>
<dbReference type="FunFam" id="1.20.1740.10:FF:000001">
    <property type="entry name" value="Amino acid permease"/>
    <property type="match status" value="1"/>
</dbReference>
<keyword evidence="10" id="KW-1185">Reference proteome</keyword>
<feature type="transmembrane region" description="Helical" evidence="7">
    <location>
        <begin position="171"/>
        <end position="196"/>
    </location>
</feature>
<feature type="transmembrane region" description="Helical" evidence="7">
    <location>
        <begin position="258"/>
        <end position="279"/>
    </location>
</feature>
<feature type="transmembrane region" description="Helical" evidence="7">
    <location>
        <begin position="462"/>
        <end position="483"/>
    </location>
</feature>
<dbReference type="OrthoDB" id="3900342at2759"/>
<dbReference type="Proteomes" id="UP000245699">
    <property type="component" value="Unassembled WGS sequence"/>
</dbReference>
<dbReference type="EMBL" id="MBFT01001259">
    <property type="protein sequence ID" value="PVU84633.1"/>
    <property type="molecule type" value="Genomic_DNA"/>
</dbReference>
<comment type="subcellular location">
    <subcellularLocation>
        <location evidence="1">Membrane</location>
        <topology evidence="1">Multi-pass membrane protein</topology>
    </subcellularLocation>
</comment>
<dbReference type="PIRSF" id="PIRSF006060">
    <property type="entry name" value="AA_transporter"/>
    <property type="match status" value="1"/>
</dbReference>
<feature type="transmembrane region" description="Helical" evidence="7">
    <location>
        <begin position="141"/>
        <end position="159"/>
    </location>
</feature>
<keyword evidence="2" id="KW-0813">Transport</keyword>
<evidence type="ECO:0000256" key="6">
    <source>
        <dbReference type="ARBA" id="ARBA00023136"/>
    </source>
</evidence>
<keyword evidence="4" id="KW-0029">Amino-acid transport</keyword>
<evidence type="ECO:0000256" key="4">
    <source>
        <dbReference type="ARBA" id="ARBA00022970"/>
    </source>
</evidence>
<name>A0A2T9XX41_9FUNG</name>
<proteinExistence type="predicted"/>
<evidence type="ECO:0000259" key="8">
    <source>
        <dbReference type="Pfam" id="PF00324"/>
    </source>
</evidence>
<dbReference type="GO" id="GO:0015171">
    <property type="term" value="F:amino acid transmembrane transporter activity"/>
    <property type="evidence" value="ECO:0007669"/>
    <property type="project" value="TreeGrafter"/>
</dbReference>
<evidence type="ECO:0000256" key="7">
    <source>
        <dbReference type="SAM" id="Phobius"/>
    </source>
</evidence>
<dbReference type="InterPro" id="IPR050524">
    <property type="entry name" value="APC_YAT"/>
</dbReference>
<dbReference type="PANTHER" id="PTHR43341">
    <property type="entry name" value="AMINO ACID PERMEASE"/>
    <property type="match status" value="1"/>
</dbReference>
<comment type="caution">
    <text evidence="9">The sequence shown here is derived from an EMBL/GenBank/DDBJ whole genome shotgun (WGS) entry which is preliminary data.</text>
</comment>
<feature type="transmembrane region" description="Helical" evidence="7">
    <location>
        <begin position="386"/>
        <end position="409"/>
    </location>
</feature>
<reference evidence="9 10" key="1">
    <citation type="journal article" date="2018" name="MBio">
        <title>Comparative Genomics Reveals the Core Gene Toolbox for the Fungus-Insect Symbiosis.</title>
        <authorList>
            <person name="Wang Y."/>
            <person name="Stata M."/>
            <person name="Wang W."/>
            <person name="Stajich J.E."/>
            <person name="White M.M."/>
            <person name="Moncalvo J.M."/>
        </authorList>
    </citation>
    <scope>NUCLEOTIDE SEQUENCE [LARGE SCALE GENOMIC DNA]</scope>
    <source>
        <strain evidence="9 10">AUS-77-4</strain>
    </source>
</reference>
<feature type="transmembrane region" description="Helical" evidence="7">
    <location>
        <begin position="216"/>
        <end position="237"/>
    </location>
</feature>
<feature type="transmembrane region" description="Helical" evidence="7">
    <location>
        <begin position="359"/>
        <end position="379"/>
    </location>
</feature>
<accession>A0A2T9XX41</accession>